<feature type="domain" description="FAD dependent oxidoreductase" evidence="2">
    <location>
        <begin position="86"/>
        <end position="257"/>
    </location>
</feature>
<organism evidence="3 4">
    <name type="scientific">Brachybacterium vulturis</name>
    <dbReference type="NCBI Taxonomy" id="2017484"/>
    <lineage>
        <taxon>Bacteria</taxon>
        <taxon>Bacillati</taxon>
        <taxon>Actinomycetota</taxon>
        <taxon>Actinomycetes</taxon>
        <taxon>Micrococcales</taxon>
        <taxon>Dermabacteraceae</taxon>
        <taxon>Brachybacterium</taxon>
    </lineage>
</organism>
<feature type="compositionally biased region" description="Polar residues" evidence="1">
    <location>
        <begin position="51"/>
        <end position="61"/>
    </location>
</feature>
<reference evidence="4" key="1">
    <citation type="submission" date="2017-09" db="EMBL/GenBank/DDBJ databases">
        <title>Brachybacterium sp. VM2412.</title>
        <authorList>
            <person name="Tak E.J."/>
            <person name="Bae J.-W."/>
        </authorList>
    </citation>
    <scope>NUCLEOTIDE SEQUENCE [LARGE SCALE GENOMIC DNA]</scope>
    <source>
        <strain evidence="4">VM2412</strain>
    </source>
</reference>
<evidence type="ECO:0000313" key="3">
    <source>
        <dbReference type="EMBL" id="ATG50090.1"/>
    </source>
</evidence>
<feature type="region of interest" description="Disordered" evidence="1">
    <location>
        <begin position="1"/>
        <end position="88"/>
    </location>
</feature>
<dbReference type="Gene3D" id="3.50.50.60">
    <property type="entry name" value="FAD/NAD(P)-binding domain"/>
    <property type="match status" value="1"/>
</dbReference>
<dbReference type="AlphaFoldDB" id="A0A291GJ44"/>
<dbReference type="Pfam" id="PF01266">
    <property type="entry name" value="DAO"/>
    <property type="match status" value="1"/>
</dbReference>
<dbReference type="InterPro" id="IPR036188">
    <property type="entry name" value="FAD/NAD-bd_sf"/>
</dbReference>
<gene>
    <name evidence="3" type="ORF">CFK38_00060</name>
</gene>
<proteinExistence type="predicted"/>
<keyword evidence="4" id="KW-1185">Reference proteome</keyword>
<dbReference type="Proteomes" id="UP000218165">
    <property type="component" value="Chromosome"/>
</dbReference>
<dbReference type="KEGG" id="brz:CFK38_00060"/>
<evidence type="ECO:0000256" key="1">
    <source>
        <dbReference type="SAM" id="MobiDB-lite"/>
    </source>
</evidence>
<dbReference type="EMBL" id="CP023563">
    <property type="protein sequence ID" value="ATG50090.1"/>
    <property type="molecule type" value="Genomic_DNA"/>
</dbReference>
<protein>
    <recommendedName>
        <fullName evidence="2">FAD dependent oxidoreductase domain-containing protein</fullName>
    </recommendedName>
</protein>
<feature type="compositionally biased region" description="Basic and acidic residues" evidence="1">
    <location>
        <begin position="34"/>
        <end position="46"/>
    </location>
</feature>
<evidence type="ECO:0000259" key="2">
    <source>
        <dbReference type="Pfam" id="PF01266"/>
    </source>
</evidence>
<feature type="region of interest" description="Disordered" evidence="1">
    <location>
        <begin position="248"/>
        <end position="268"/>
    </location>
</feature>
<evidence type="ECO:0000313" key="4">
    <source>
        <dbReference type="Proteomes" id="UP000218165"/>
    </source>
</evidence>
<name>A0A291GJ44_9MICO</name>
<accession>A0A291GJ44</accession>
<sequence length="268" mass="29176">MTAGQSAELRESEPSALRSGIRTLTARWSIGREPFPRRAPEPRPEGVSRPSLPSRTRSNPPDSRGRSAVPRGTARRSPSNGSRVPARWSQLSDSVKLAFRLDGHPFTEPCPFTQSLGEAVVVRGATLRTGLEVTDISSIRRPLISLSNGELLIADVAVIAAGAWLSRLAEKLGVRTLVQAGRGYSFSVSTEQPTEHSNFPHQRLACTPYQGRVRIGGTMDFLGPDEPFRPRRVQGIVSAARGLFTGMDLDDRQDDWGESARSRPTASP</sequence>
<dbReference type="SUPFAM" id="SSF51905">
    <property type="entry name" value="FAD/NAD(P)-binding domain"/>
    <property type="match status" value="1"/>
</dbReference>
<dbReference type="InterPro" id="IPR006076">
    <property type="entry name" value="FAD-dep_OxRdtase"/>
</dbReference>
<dbReference type="Gene3D" id="3.30.9.10">
    <property type="entry name" value="D-Amino Acid Oxidase, subunit A, domain 2"/>
    <property type="match status" value="1"/>
</dbReference>